<sequence>MPFRRRRLIGKFPVSLLFLPEKGTHLKKQGEQTDA</sequence>
<evidence type="ECO:0000313" key="1">
    <source>
        <dbReference type="EMBL" id="DAF86297.1"/>
    </source>
</evidence>
<reference evidence="1" key="1">
    <citation type="journal article" date="2021" name="Proc. Natl. Acad. Sci. U.S.A.">
        <title>A Catalog of Tens of Thousands of Viruses from Human Metagenomes Reveals Hidden Associations with Chronic Diseases.</title>
        <authorList>
            <person name="Tisza M.J."/>
            <person name="Buck C.B."/>
        </authorList>
    </citation>
    <scope>NUCLEOTIDE SEQUENCE</scope>
    <source>
        <strain evidence="1">Ctx254</strain>
    </source>
</reference>
<proteinExistence type="predicted"/>
<dbReference type="EMBL" id="BK015941">
    <property type="protein sequence ID" value="DAF86297.1"/>
    <property type="molecule type" value="Genomic_DNA"/>
</dbReference>
<accession>A0A8S5TVR1</accession>
<name>A0A8S5TVR1_9CAUD</name>
<protein>
    <submittedName>
        <fullName evidence="1">Uncharacterized protein</fullName>
    </submittedName>
</protein>
<organism evidence="1">
    <name type="scientific">Siphoviridae sp. ctx254</name>
    <dbReference type="NCBI Taxonomy" id="2825737"/>
    <lineage>
        <taxon>Viruses</taxon>
        <taxon>Duplodnaviria</taxon>
        <taxon>Heunggongvirae</taxon>
        <taxon>Uroviricota</taxon>
        <taxon>Caudoviricetes</taxon>
    </lineage>
</organism>